<dbReference type="AlphaFoldDB" id="A0A2P2QQ13"/>
<evidence type="ECO:0000313" key="1">
    <source>
        <dbReference type="EMBL" id="MBX69090.1"/>
    </source>
</evidence>
<organism evidence="1">
    <name type="scientific">Rhizophora mucronata</name>
    <name type="common">Asiatic mangrove</name>
    <dbReference type="NCBI Taxonomy" id="61149"/>
    <lineage>
        <taxon>Eukaryota</taxon>
        <taxon>Viridiplantae</taxon>
        <taxon>Streptophyta</taxon>
        <taxon>Embryophyta</taxon>
        <taxon>Tracheophyta</taxon>
        <taxon>Spermatophyta</taxon>
        <taxon>Magnoliopsida</taxon>
        <taxon>eudicotyledons</taxon>
        <taxon>Gunneridae</taxon>
        <taxon>Pentapetalae</taxon>
        <taxon>rosids</taxon>
        <taxon>fabids</taxon>
        <taxon>Malpighiales</taxon>
        <taxon>Rhizophoraceae</taxon>
        <taxon>Rhizophora</taxon>
    </lineage>
</organism>
<accession>A0A2P2QQ13</accession>
<sequence>MKFLFWAGTVIKVRHTFVLA</sequence>
<protein>
    <submittedName>
        <fullName evidence="1">Uncharacterized protein</fullName>
    </submittedName>
</protein>
<proteinExistence type="predicted"/>
<name>A0A2P2QQ13_RHIMU</name>
<dbReference type="EMBL" id="GGEC01088606">
    <property type="protein sequence ID" value="MBX69090.1"/>
    <property type="molecule type" value="Transcribed_RNA"/>
</dbReference>
<reference evidence="1" key="1">
    <citation type="submission" date="2018-02" db="EMBL/GenBank/DDBJ databases">
        <title>Rhizophora mucronata_Transcriptome.</title>
        <authorList>
            <person name="Meera S.P."/>
            <person name="Sreeshan A."/>
            <person name="Augustine A."/>
        </authorList>
    </citation>
    <scope>NUCLEOTIDE SEQUENCE</scope>
    <source>
        <tissue evidence="1">Leaf</tissue>
    </source>
</reference>